<dbReference type="EMBL" id="PKMF04000365">
    <property type="protein sequence ID" value="KAK7835761.1"/>
    <property type="molecule type" value="Genomic_DNA"/>
</dbReference>
<reference evidence="2 3" key="1">
    <citation type="journal article" date="2018" name="Sci. Data">
        <title>The draft genome sequence of cork oak.</title>
        <authorList>
            <person name="Ramos A.M."/>
            <person name="Usie A."/>
            <person name="Barbosa P."/>
            <person name="Barros P.M."/>
            <person name="Capote T."/>
            <person name="Chaves I."/>
            <person name="Simoes F."/>
            <person name="Abreu I."/>
            <person name="Carrasquinho I."/>
            <person name="Faro C."/>
            <person name="Guimaraes J.B."/>
            <person name="Mendonca D."/>
            <person name="Nobrega F."/>
            <person name="Rodrigues L."/>
            <person name="Saibo N.J.M."/>
            <person name="Varela M.C."/>
            <person name="Egas C."/>
            <person name="Matos J."/>
            <person name="Miguel C.M."/>
            <person name="Oliveira M.M."/>
            <person name="Ricardo C.P."/>
            <person name="Goncalves S."/>
        </authorList>
    </citation>
    <scope>NUCLEOTIDE SEQUENCE [LARGE SCALE GENOMIC DNA]</scope>
    <source>
        <strain evidence="3">cv. HL8</strain>
    </source>
</reference>
<dbReference type="Proteomes" id="UP000237347">
    <property type="component" value="Unassembled WGS sequence"/>
</dbReference>
<keyword evidence="3" id="KW-1185">Reference proteome</keyword>
<dbReference type="AlphaFoldDB" id="A0AAW0KD91"/>
<evidence type="ECO:0000313" key="3">
    <source>
        <dbReference type="Proteomes" id="UP000237347"/>
    </source>
</evidence>
<evidence type="ECO:0000256" key="1">
    <source>
        <dbReference type="SAM" id="MobiDB-lite"/>
    </source>
</evidence>
<name>A0AAW0KD91_QUESU</name>
<gene>
    <name evidence="2" type="primary">RER4_8</name>
    <name evidence="2" type="ORF">CFP56_023205</name>
</gene>
<protein>
    <submittedName>
        <fullName evidence="2">Protein reticulata-related 4</fullName>
    </submittedName>
</protein>
<accession>A0AAW0KD91</accession>
<comment type="caution">
    <text evidence="2">The sequence shown here is derived from an EMBL/GenBank/DDBJ whole genome shotgun (WGS) entry which is preliminary data.</text>
</comment>
<dbReference type="PANTHER" id="PTHR31620">
    <property type="entry name" value="PROTEIN RETICULATA-RELATED 2, CHLOROPLASTIC-RELATED"/>
    <property type="match status" value="1"/>
</dbReference>
<proteinExistence type="predicted"/>
<organism evidence="2 3">
    <name type="scientific">Quercus suber</name>
    <name type="common">Cork oak</name>
    <dbReference type="NCBI Taxonomy" id="58331"/>
    <lineage>
        <taxon>Eukaryota</taxon>
        <taxon>Viridiplantae</taxon>
        <taxon>Streptophyta</taxon>
        <taxon>Embryophyta</taxon>
        <taxon>Tracheophyta</taxon>
        <taxon>Spermatophyta</taxon>
        <taxon>Magnoliopsida</taxon>
        <taxon>eudicotyledons</taxon>
        <taxon>Gunneridae</taxon>
        <taxon>Pentapetalae</taxon>
        <taxon>rosids</taxon>
        <taxon>fabids</taxon>
        <taxon>Fagales</taxon>
        <taxon>Fagaceae</taxon>
        <taxon>Quercus</taxon>
    </lineage>
</organism>
<sequence>MRLFYNVIFANHSLQFLLGFPRHLRDDDNNNNNGNSDRGGRGGGGGGDEGSSAKDKNREEALMVLAKVGRLLKNLPKDLAAAIKAGRVPGAVVSTFLELEKLLVLRWLMQFSGFKERLMADDIFLTKSLIYHNIKDPIKPFGQPIHLPLYALQVKPGQTRIKIRDVGLPHKLCHQRHHFFEIST</sequence>
<dbReference type="PANTHER" id="PTHR31620:SF8">
    <property type="entry name" value="PROTEIN RETICULATA-RELATED 4, CHLOROPLASTIC-LIKE"/>
    <property type="match status" value="1"/>
</dbReference>
<feature type="region of interest" description="Disordered" evidence="1">
    <location>
        <begin position="28"/>
        <end position="55"/>
    </location>
</feature>
<evidence type="ECO:0000313" key="2">
    <source>
        <dbReference type="EMBL" id="KAK7835761.1"/>
    </source>
</evidence>